<proteinExistence type="predicted"/>
<keyword evidence="2" id="KW-0378">Hydrolase</keyword>
<dbReference type="PANTHER" id="PTHR30337">
    <property type="entry name" value="COMPONENT OF ATP-DEPENDENT DSDNA EXONUCLEASE"/>
    <property type="match status" value="1"/>
</dbReference>
<gene>
    <name evidence="2" type="ORF">J2Z71_000590</name>
</gene>
<keyword evidence="3" id="KW-1185">Reference proteome</keyword>
<dbReference type="SUPFAM" id="SSF56300">
    <property type="entry name" value="Metallo-dependent phosphatases"/>
    <property type="match status" value="1"/>
</dbReference>
<dbReference type="InterPro" id="IPR004843">
    <property type="entry name" value="Calcineurin-like_PHP"/>
</dbReference>
<dbReference type="RefSeq" id="WP_210060370.1">
    <property type="nucleotide sequence ID" value="NZ_JAGGLJ010000004.1"/>
</dbReference>
<evidence type="ECO:0000313" key="3">
    <source>
        <dbReference type="Proteomes" id="UP001519306"/>
    </source>
</evidence>
<name>A0ABS4KCI8_9FIRM</name>
<dbReference type="Gene3D" id="3.60.21.10">
    <property type="match status" value="1"/>
</dbReference>
<dbReference type="GO" id="GO:0004527">
    <property type="term" value="F:exonuclease activity"/>
    <property type="evidence" value="ECO:0007669"/>
    <property type="project" value="UniProtKB-KW"/>
</dbReference>
<dbReference type="PANTHER" id="PTHR30337:SF7">
    <property type="entry name" value="PHOSPHOESTERASE"/>
    <property type="match status" value="1"/>
</dbReference>
<protein>
    <submittedName>
        <fullName evidence="2">DNA repair exonuclease SbcCD nuclease subunit</fullName>
    </submittedName>
</protein>
<sequence length="366" mass="42441">MSIKIFHTGDIHIGMKFNNYGDNVRELLIDARFLSLENMINKSNELECNIFVIAGDLFNAININKGDIKKVVDILNKFNGEAVLVLPGNHDYDNGINDLWRYFVDISGDKIILLNEKRPYLLDDYDLDIAIYPAPCHNKHSSENSINWIKENGLVENKKHHIGIAHGALEGLSADIEGNYYYMSKRELEDIPVDLWLIGHTHVRYPYVDEIKNNQIYNAGTPEPDGMDYKDEGSAFFIEVDNDNIFAKRIITGKYRFIDKDFEIDSKEDLENIEKFVFENNPEHKIIRLNLSGSLNKDLYNSLSDFYRELESGVFSLAIEDFNLKEKITKETIEKEFTRGSFPYEFLNKLIDDEEALQIAYELIRR</sequence>
<feature type="domain" description="Calcineurin-like phosphoesterase" evidence="1">
    <location>
        <begin position="3"/>
        <end position="203"/>
    </location>
</feature>
<keyword evidence="2" id="KW-0540">Nuclease</keyword>
<evidence type="ECO:0000313" key="2">
    <source>
        <dbReference type="EMBL" id="MBP2025065.1"/>
    </source>
</evidence>
<dbReference type="InterPro" id="IPR029052">
    <property type="entry name" value="Metallo-depent_PP-like"/>
</dbReference>
<accession>A0ABS4KCI8</accession>
<keyword evidence="2" id="KW-0269">Exonuclease</keyword>
<dbReference type="InterPro" id="IPR050535">
    <property type="entry name" value="DNA_Repair-Maintenance_Comp"/>
</dbReference>
<comment type="caution">
    <text evidence="2">The sequence shown here is derived from an EMBL/GenBank/DDBJ whole genome shotgun (WGS) entry which is preliminary data.</text>
</comment>
<dbReference type="Proteomes" id="UP001519306">
    <property type="component" value="Unassembled WGS sequence"/>
</dbReference>
<reference evidence="2 3" key="1">
    <citation type="submission" date="2021-03" db="EMBL/GenBank/DDBJ databases">
        <title>Genomic Encyclopedia of Type Strains, Phase IV (KMG-IV): sequencing the most valuable type-strain genomes for metagenomic binning, comparative biology and taxonomic classification.</title>
        <authorList>
            <person name="Goeker M."/>
        </authorList>
    </citation>
    <scope>NUCLEOTIDE SEQUENCE [LARGE SCALE GENOMIC DNA]</scope>
    <source>
        <strain evidence="2 3">DSM 27563</strain>
    </source>
</reference>
<evidence type="ECO:0000259" key="1">
    <source>
        <dbReference type="Pfam" id="PF00149"/>
    </source>
</evidence>
<dbReference type="EMBL" id="JAGGLJ010000004">
    <property type="protein sequence ID" value="MBP2025065.1"/>
    <property type="molecule type" value="Genomic_DNA"/>
</dbReference>
<dbReference type="Pfam" id="PF00149">
    <property type="entry name" value="Metallophos"/>
    <property type="match status" value="1"/>
</dbReference>
<organism evidence="2 3">
    <name type="scientific">Peptoniphilus stercorisuis</name>
    <dbReference type="NCBI Taxonomy" id="1436965"/>
    <lineage>
        <taxon>Bacteria</taxon>
        <taxon>Bacillati</taxon>
        <taxon>Bacillota</taxon>
        <taxon>Tissierellia</taxon>
        <taxon>Tissierellales</taxon>
        <taxon>Peptoniphilaceae</taxon>
        <taxon>Peptoniphilus</taxon>
    </lineage>
</organism>